<dbReference type="Proteomes" id="UP000298652">
    <property type="component" value="Chromosome 7"/>
</dbReference>
<dbReference type="Gramene" id="TKW06867">
    <property type="protein sequence ID" value="TKW06867"/>
    <property type="gene ID" value="SEVIR_7G268900v2"/>
</dbReference>
<organism evidence="4 5">
    <name type="scientific">Setaria viridis</name>
    <name type="common">Green bristlegrass</name>
    <name type="synonym">Setaria italica subsp. viridis</name>
    <dbReference type="NCBI Taxonomy" id="4556"/>
    <lineage>
        <taxon>Eukaryota</taxon>
        <taxon>Viridiplantae</taxon>
        <taxon>Streptophyta</taxon>
        <taxon>Embryophyta</taxon>
        <taxon>Tracheophyta</taxon>
        <taxon>Spermatophyta</taxon>
        <taxon>Magnoliopsida</taxon>
        <taxon>Liliopsida</taxon>
        <taxon>Poales</taxon>
        <taxon>Poaceae</taxon>
        <taxon>PACMAD clade</taxon>
        <taxon>Panicoideae</taxon>
        <taxon>Panicodae</taxon>
        <taxon>Paniceae</taxon>
        <taxon>Cenchrinae</taxon>
        <taxon>Setaria</taxon>
    </lineage>
</organism>
<dbReference type="InterPro" id="IPR011009">
    <property type="entry name" value="Kinase-like_dom_sf"/>
</dbReference>
<dbReference type="PANTHER" id="PTHR10566:SF119">
    <property type="entry name" value="OS04G0640500 PROTEIN"/>
    <property type="match status" value="1"/>
</dbReference>
<dbReference type="PANTHER" id="PTHR10566">
    <property type="entry name" value="CHAPERONE-ACTIVITY OF BC1 COMPLEX CABC1 -RELATED"/>
    <property type="match status" value="1"/>
</dbReference>
<feature type="region of interest" description="Disordered" evidence="2">
    <location>
        <begin position="1"/>
        <end position="31"/>
    </location>
</feature>
<evidence type="ECO:0000256" key="1">
    <source>
        <dbReference type="ARBA" id="ARBA00009670"/>
    </source>
</evidence>
<accession>A0A4U6U9A8</accession>
<dbReference type="AlphaFoldDB" id="A0A4U6U9A8"/>
<dbReference type="InterPro" id="IPR050154">
    <property type="entry name" value="UbiB_kinase"/>
</dbReference>
<dbReference type="CDD" id="cd05121">
    <property type="entry name" value="ABC1_ADCK3-like"/>
    <property type="match status" value="1"/>
</dbReference>
<dbReference type="InterPro" id="IPR004147">
    <property type="entry name" value="ABC1_dom"/>
</dbReference>
<dbReference type="SUPFAM" id="SSF56112">
    <property type="entry name" value="Protein kinase-like (PK-like)"/>
    <property type="match status" value="1"/>
</dbReference>
<evidence type="ECO:0000313" key="4">
    <source>
        <dbReference type="EMBL" id="TKW06867.1"/>
    </source>
</evidence>
<dbReference type="EMBL" id="CM016558">
    <property type="protein sequence ID" value="TKW06867.1"/>
    <property type="molecule type" value="Genomic_DNA"/>
</dbReference>
<sequence length="709" mass="78940">MLLLHPRAVPAPALRGRPPPPRPRPRRRLVPPPLAAASGSIAVSSDEDAFTRCSGYLFEEGAATESQLPTAYDLPGIAAVYRRRPLLVLRRSLQIGTSFGRWFALRYLDRVNERADDMFELRAAQLRRILLELGPAFVKIAQAVSSRPDVIPPAYLDELSLLQDRIAPFSTDAAFNIIEKELGLPLDMIFSEISPEPVAAASLGQVYQARLRSNGKVVAVKVQRPGVQAAISLDIYILRFLASLARKAAKLNTDLPAVLDEWASSLFREMDYREEARNGLKFRELFGKFRDVSVPEMYLEQSRRRVLIMEWIEGEKLSEVRDQYLVEVGVYCSLSQLLEYGFYHADPHPGNLLRTVDGKLAYLDFGMMGEFRQELRDGFIEACLHLVNRDFDALAKDFITLGLLPPTAQKGEVTKALTGVFENAVNRGVQNISFGDLSGNLGRTMYKFKFQIPSYFSLVIRSLAVLEGIAISFNPNYKVLGSSYPWIARKVLTDSSPKLRSTLQALLYKDGTFQIDRLESLLTESLRARTEQSLVRNQQEDVDSTRYAIKQVLSFTLTDQGAFVKDLLLQEIAKGIDALGVATLSSATSAAASRLPFAGGPSPLTSLDDEDVNNLRNLYRLLLLLSKVSRKENSSPSPGNNNAIENGGSTDELSLALYEMASLPEFLPVLSIIPELPPESQQQLLLLPTDLANRILSRAVARTIRRMFM</sequence>
<comment type="similarity">
    <text evidence="1">Belongs to the protein kinase superfamily. ADCK protein kinase family.</text>
</comment>
<feature type="domain" description="ABC1 atypical kinase-like" evidence="3">
    <location>
        <begin position="162"/>
        <end position="396"/>
    </location>
</feature>
<dbReference type="Pfam" id="PF03109">
    <property type="entry name" value="ABC1"/>
    <property type="match status" value="1"/>
</dbReference>
<proteinExistence type="inferred from homology"/>
<feature type="compositionally biased region" description="Low complexity" evidence="2">
    <location>
        <begin position="1"/>
        <end position="16"/>
    </location>
</feature>
<name>A0A4U6U9A8_SETVI</name>
<dbReference type="OMA" id="AFNMIED"/>
<keyword evidence="5" id="KW-1185">Reference proteome</keyword>
<protein>
    <recommendedName>
        <fullName evidence="3">ABC1 atypical kinase-like domain-containing protein</fullName>
    </recommendedName>
</protein>
<evidence type="ECO:0000259" key="3">
    <source>
        <dbReference type="Pfam" id="PF03109"/>
    </source>
</evidence>
<evidence type="ECO:0000256" key="2">
    <source>
        <dbReference type="SAM" id="MobiDB-lite"/>
    </source>
</evidence>
<evidence type="ECO:0000313" key="5">
    <source>
        <dbReference type="Proteomes" id="UP000298652"/>
    </source>
</evidence>
<gene>
    <name evidence="4" type="ORF">SEVIR_7G268900v2</name>
</gene>
<reference evidence="4" key="1">
    <citation type="submission" date="2019-03" db="EMBL/GenBank/DDBJ databases">
        <title>WGS assembly of Setaria viridis.</title>
        <authorList>
            <person name="Huang P."/>
            <person name="Jenkins J."/>
            <person name="Grimwood J."/>
            <person name="Barry K."/>
            <person name="Healey A."/>
            <person name="Mamidi S."/>
            <person name="Sreedasyam A."/>
            <person name="Shu S."/>
            <person name="Feldman M."/>
            <person name="Wu J."/>
            <person name="Yu Y."/>
            <person name="Chen C."/>
            <person name="Johnson J."/>
            <person name="Rokhsar D."/>
            <person name="Baxter I."/>
            <person name="Schmutz J."/>
            <person name="Brutnell T."/>
            <person name="Kellogg E."/>
        </authorList>
    </citation>
    <scope>NUCLEOTIDE SEQUENCE [LARGE SCALE GENOMIC DNA]</scope>
</reference>